<keyword evidence="2" id="KW-1185">Reference proteome</keyword>
<organism evidence="1 2">
    <name type="scientific">Bacillus songklensis</name>
    <dbReference type="NCBI Taxonomy" id="1069116"/>
    <lineage>
        <taxon>Bacteria</taxon>
        <taxon>Bacillati</taxon>
        <taxon>Bacillota</taxon>
        <taxon>Bacilli</taxon>
        <taxon>Bacillales</taxon>
        <taxon>Bacillaceae</taxon>
        <taxon>Bacillus</taxon>
    </lineage>
</organism>
<proteinExistence type="predicted"/>
<accession>A0ABV8B1I9</accession>
<evidence type="ECO:0000313" key="2">
    <source>
        <dbReference type="Proteomes" id="UP001595752"/>
    </source>
</evidence>
<evidence type="ECO:0000313" key="1">
    <source>
        <dbReference type="EMBL" id="MFC3883047.1"/>
    </source>
</evidence>
<dbReference type="RefSeq" id="WP_377913060.1">
    <property type="nucleotide sequence ID" value="NZ_JBHRZT010000020.1"/>
</dbReference>
<dbReference type="EMBL" id="JBHRZT010000020">
    <property type="protein sequence ID" value="MFC3883047.1"/>
    <property type="molecule type" value="Genomic_DNA"/>
</dbReference>
<comment type="caution">
    <text evidence="1">The sequence shown here is derived from an EMBL/GenBank/DDBJ whole genome shotgun (WGS) entry which is preliminary data.</text>
</comment>
<dbReference type="Proteomes" id="UP001595752">
    <property type="component" value="Unassembled WGS sequence"/>
</dbReference>
<protein>
    <submittedName>
        <fullName evidence="1">RNA polymerase subunit sigma-70</fullName>
    </submittedName>
</protein>
<name>A0ABV8B1I9_9BACI</name>
<sequence>MKFSDKGEQTFTHRNQLFGVNFHDFIQQESSSSSVELASEFGLTLRDVKTLKKNLSRS</sequence>
<reference evidence="2" key="1">
    <citation type="journal article" date="2019" name="Int. J. Syst. Evol. Microbiol.">
        <title>The Global Catalogue of Microorganisms (GCM) 10K type strain sequencing project: providing services to taxonomists for standard genome sequencing and annotation.</title>
        <authorList>
            <consortium name="The Broad Institute Genomics Platform"/>
            <consortium name="The Broad Institute Genome Sequencing Center for Infectious Disease"/>
            <person name="Wu L."/>
            <person name="Ma J."/>
        </authorList>
    </citation>
    <scope>NUCLEOTIDE SEQUENCE [LARGE SCALE GENOMIC DNA]</scope>
    <source>
        <strain evidence="2">CCUG 61889</strain>
    </source>
</reference>
<gene>
    <name evidence="1" type="ORF">ACFOU2_05785</name>
</gene>